<comment type="cofactor">
    <cofactor evidence="1">
        <name>a divalent metal cation</name>
        <dbReference type="ChEBI" id="CHEBI:60240"/>
    </cofactor>
</comment>
<dbReference type="GO" id="GO:0005634">
    <property type="term" value="C:nucleus"/>
    <property type="evidence" value="ECO:0007669"/>
    <property type="project" value="UniProtKB-SubCell"/>
</dbReference>
<evidence type="ECO:0000259" key="8">
    <source>
        <dbReference type="Pfam" id="PF13359"/>
    </source>
</evidence>
<dbReference type="EnsemblMetazoa" id="XM_030996686">
    <property type="protein sequence ID" value="XP_030852546"/>
    <property type="gene ID" value="LOC115928785"/>
</dbReference>
<keyword evidence="5" id="KW-0479">Metal-binding</keyword>
<dbReference type="Proteomes" id="UP000007110">
    <property type="component" value="Unassembled WGS sequence"/>
</dbReference>
<dbReference type="KEGG" id="spu:115928785"/>
<protein>
    <recommendedName>
        <fullName evidence="8">DDE Tnp4 domain-containing protein</fullName>
    </recommendedName>
</protein>
<evidence type="ECO:0000256" key="7">
    <source>
        <dbReference type="ARBA" id="ARBA00023242"/>
    </source>
</evidence>
<keyword evidence="4" id="KW-0540">Nuclease</keyword>
<keyword evidence="10" id="KW-1185">Reference proteome</keyword>
<reference evidence="9" key="2">
    <citation type="submission" date="2021-01" db="UniProtKB">
        <authorList>
            <consortium name="EnsemblMetazoa"/>
        </authorList>
    </citation>
    <scope>IDENTIFICATION</scope>
</reference>
<accession>A0A7M7PPK5</accession>
<dbReference type="OrthoDB" id="10061326at2759"/>
<organism evidence="9 10">
    <name type="scientific">Strongylocentrotus purpuratus</name>
    <name type="common">Purple sea urchin</name>
    <dbReference type="NCBI Taxonomy" id="7668"/>
    <lineage>
        <taxon>Eukaryota</taxon>
        <taxon>Metazoa</taxon>
        <taxon>Echinodermata</taxon>
        <taxon>Eleutherozoa</taxon>
        <taxon>Echinozoa</taxon>
        <taxon>Echinoidea</taxon>
        <taxon>Euechinoidea</taxon>
        <taxon>Echinacea</taxon>
        <taxon>Camarodonta</taxon>
        <taxon>Echinidea</taxon>
        <taxon>Strongylocentrotidae</taxon>
        <taxon>Strongylocentrotus</taxon>
    </lineage>
</organism>
<dbReference type="PANTHER" id="PTHR22930:SF198">
    <property type="entry name" value="DDE TNP4 DOMAIN-CONTAINING PROTEIN"/>
    <property type="match status" value="1"/>
</dbReference>
<dbReference type="InParanoid" id="A0A7M7PPK5"/>
<comment type="subcellular location">
    <subcellularLocation>
        <location evidence="2">Nucleus</location>
    </subcellularLocation>
</comment>
<keyword evidence="7" id="KW-0539">Nucleus</keyword>
<evidence type="ECO:0000256" key="1">
    <source>
        <dbReference type="ARBA" id="ARBA00001968"/>
    </source>
</evidence>
<dbReference type="RefSeq" id="XP_030852546.1">
    <property type="nucleotide sequence ID" value="XM_030996686.1"/>
</dbReference>
<evidence type="ECO:0000256" key="3">
    <source>
        <dbReference type="ARBA" id="ARBA00006958"/>
    </source>
</evidence>
<dbReference type="OMA" id="MSNRFRA"/>
<comment type="similarity">
    <text evidence="3">Belongs to the HARBI1 family.</text>
</comment>
<evidence type="ECO:0000256" key="2">
    <source>
        <dbReference type="ARBA" id="ARBA00004123"/>
    </source>
</evidence>
<evidence type="ECO:0000256" key="4">
    <source>
        <dbReference type="ARBA" id="ARBA00022722"/>
    </source>
</evidence>
<name>A0A7M7PPK5_STRPU</name>
<feature type="domain" description="DDE Tnp4" evidence="8">
    <location>
        <begin position="230"/>
        <end position="394"/>
    </location>
</feature>
<dbReference type="Pfam" id="PF13359">
    <property type="entry name" value="DDE_Tnp_4"/>
    <property type="match status" value="1"/>
</dbReference>
<evidence type="ECO:0000313" key="9">
    <source>
        <dbReference type="EnsemblMetazoa" id="XP_030852546"/>
    </source>
</evidence>
<evidence type="ECO:0000256" key="5">
    <source>
        <dbReference type="ARBA" id="ARBA00022723"/>
    </source>
</evidence>
<evidence type="ECO:0000256" key="6">
    <source>
        <dbReference type="ARBA" id="ARBA00022801"/>
    </source>
</evidence>
<reference evidence="10" key="1">
    <citation type="submission" date="2015-02" db="EMBL/GenBank/DDBJ databases">
        <title>Genome sequencing for Strongylocentrotus purpuratus.</title>
        <authorList>
            <person name="Murali S."/>
            <person name="Liu Y."/>
            <person name="Vee V."/>
            <person name="English A."/>
            <person name="Wang M."/>
            <person name="Skinner E."/>
            <person name="Han Y."/>
            <person name="Muzny D.M."/>
            <person name="Worley K.C."/>
            <person name="Gibbs R.A."/>
        </authorList>
    </citation>
    <scope>NUCLEOTIDE SEQUENCE</scope>
</reference>
<dbReference type="InterPro" id="IPR045249">
    <property type="entry name" value="HARBI1-like"/>
</dbReference>
<dbReference type="GO" id="GO:0046872">
    <property type="term" value="F:metal ion binding"/>
    <property type="evidence" value="ECO:0007669"/>
    <property type="project" value="UniProtKB-KW"/>
</dbReference>
<dbReference type="PANTHER" id="PTHR22930">
    <property type="match status" value="1"/>
</dbReference>
<dbReference type="AlphaFoldDB" id="A0A7M7PPK5"/>
<keyword evidence="6" id="KW-0378">Hydrolase</keyword>
<evidence type="ECO:0000313" key="10">
    <source>
        <dbReference type="Proteomes" id="UP000007110"/>
    </source>
</evidence>
<dbReference type="GO" id="GO:0004518">
    <property type="term" value="F:nuclease activity"/>
    <property type="evidence" value="ECO:0007669"/>
    <property type="project" value="UniProtKB-KW"/>
</dbReference>
<proteinExistence type="inferred from homology"/>
<dbReference type="GO" id="GO:0016787">
    <property type="term" value="F:hydrolase activity"/>
    <property type="evidence" value="ECO:0007669"/>
    <property type="project" value="UniProtKB-KW"/>
</dbReference>
<sequence length="469" mass="53546">MSSFISADVAHAKWSSLGYATLDAASILIIVSSSTVDFHRSLKMERERRLVLLDCLMAIQHNQMQMKILMAKMQAILERRKERMCWVRHWITLRPHQGTYGNLMHLLRNEDVQGFRNFTRITPAMFAEMVTRLTPRLQKYDTWYRKALPVGLKVAITMRYLASGDSYHSLMYLFYVPHNTISLLVLDVCQAIYAEYGEETISNPSTPEGWKGIAQTFSDRWNFHHCLGALDGKHIRIKAPANCGSQFYNYKGYNSIVLLALVDGNYKFRWVEVGAGGASSDAQIWNTCSLKEAIDDENIGIPPDEPLPHDDRDIPYFVIADAAFALRTTLMKPFGAKPLTMEERIFNYRLSRARRCVENAFGILANRFRCLLSAMAQVPSTVETIVLACLCIHNLLRDQASAEQNGMMDREDDQHNIIPGAWREGGVLDDMQQRLAGNYTTKIAKRQRLYLKHYYNGTAGAVPWQQRMA</sequence>
<dbReference type="GeneID" id="115928785"/>
<dbReference type="InterPro" id="IPR027806">
    <property type="entry name" value="HARBI1_dom"/>
</dbReference>